<dbReference type="Pfam" id="PF10442">
    <property type="entry name" value="FIST_C"/>
    <property type="match status" value="1"/>
</dbReference>
<reference evidence="3" key="1">
    <citation type="submission" date="2015-07" db="EMBL/GenBank/DDBJ databases">
        <title>Draft Genome Sequences of Anaerolinea thermolimosa IMO-1, Bellilinea caldifistulae GOMI-1, Leptolinea tardivitalis YMTK-2, Levilinea saccharolytica KIBI-1,Longilinea arvoryzae KOME-1, Previously Described as Members of the Anaerolineaceae (Chloroflexi).</title>
        <authorList>
            <person name="Sekiguchi Y."/>
            <person name="Ohashi A."/>
            <person name="Matsuura N."/>
            <person name="Tourlousse M.D."/>
        </authorList>
    </citation>
    <scope>NUCLEOTIDE SEQUENCE [LARGE SCALE GENOMIC DNA]</scope>
    <source>
        <strain evidence="3">KOME-1</strain>
    </source>
</reference>
<feature type="domain" description="FIST" evidence="1">
    <location>
        <begin position="34"/>
        <end position="231"/>
    </location>
</feature>
<evidence type="ECO:0000313" key="3">
    <source>
        <dbReference type="EMBL" id="GAP14079.1"/>
    </source>
</evidence>
<evidence type="ECO:0000313" key="4">
    <source>
        <dbReference type="Proteomes" id="UP000055060"/>
    </source>
</evidence>
<gene>
    <name evidence="3" type="ORF">LARV_01841</name>
</gene>
<feature type="domain" description="FIST C-domain" evidence="2">
    <location>
        <begin position="232"/>
        <end position="374"/>
    </location>
</feature>
<organism evidence="3">
    <name type="scientific">Longilinea arvoryzae</name>
    <dbReference type="NCBI Taxonomy" id="360412"/>
    <lineage>
        <taxon>Bacteria</taxon>
        <taxon>Bacillati</taxon>
        <taxon>Chloroflexota</taxon>
        <taxon>Anaerolineae</taxon>
        <taxon>Anaerolineales</taxon>
        <taxon>Anaerolineaceae</taxon>
        <taxon>Longilinea</taxon>
    </lineage>
</organism>
<dbReference type="SMART" id="SM01204">
    <property type="entry name" value="FIST_C"/>
    <property type="match status" value="1"/>
</dbReference>
<dbReference type="EMBL" id="DF967972">
    <property type="protein sequence ID" value="GAP14079.1"/>
    <property type="molecule type" value="Genomic_DNA"/>
</dbReference>
<dbReference type="STRING" id="360412.LARV_01841"/>
<dbReference type="Proteomes" id="UP000055060">
    <property type="component" value="Unassembled WGS sequence"/>
</dbReference>
<name>A0A0S7B9C4_9CHLR</name>
<dbReference type="SMART" id="SM00897">
    <property type="entry name" value="FIST"/>
    <property type="match status" value="1"/>
</dbReference>
<sequence>MSKSTGIGFGRGWDGREAARQAVQQALDALGGNRPALALVFMAQEFSGPEILQTLIGQLGNIPVWGFSTTCPLSADGEQPRSIGVVLLSGSGYKAHVNWLANFAQDVNGAATQFARAVRNQAGLAQGIIQASAQALLLAADGVNGDASQLCETINQMNIHVAGCLASGDYRQGRTICLGGNHAESGALSALFLGGQLRLGLGMGHGWKDTGWSWKVTRVRDMWVQGLDDVAPARAFAAALGYPENEWAFPPLSDYVRLYALGIETGGPEALLLRSPLRMEVDGNLRMNARVPEGQTAHLMVGDPDACLSAARLAAGEALRSLGSAAPLVGLVLIDQAWQALLEGRMDAFFKQVREALPDIPLIGGYTLGQLAWPAPGAPTAQLVNQHVLIALIGEVED</sequence>
<dbReference type="OrthoDB" id="152928at2"/>
<accession>A0A0S7B9C4</accession>
<dbReference type="InterPro" id="IPR019494">
    <property type="entry name" value="FIST_C"/>
</dbReference>
<dbReference type="Pfam" id="PF08495">
    <property type="entry name" value="FIST"/>
    <property type="match status" value="1"/>
</dbReference>
<dbReference type="RefSeq" id="WP_075073366.1">
    <property type="nucleotide sequence ID" value="NZ_DF967972.1"/>
</dbReference>
<proteinExistence type="predicted"/>
<evidence type="ECO:0000259" key="1">
    <source>
        <dbReference type="SMART" id="SM00897"/>
    </source>
</evidence>
<evidence type="ECO:0000259" key="2">
    <source>
        <dbReference type="SMART" id="SM01204"/>
    </source>
</evidence>
<dbReference type="InterPro" id="IPR013702">
    <property type="entry name" value="FIST_domain_N"/>
</dbReference>
<dbReference type="AlphaFoldDB" id="A0A0S7B9C4"/>
<protein>
    <submittedName>
        <fullName evidence="3">Uncharacterized conserved protein</fullName>
    </submittedName>
</protein>
<keyword evidence="4" id="KW-1185">Reference proteome</keyword>